<feature type="transmembrane region" description="Helical" evidence="2">
    <location>
        <begin position="103"/>
        <end position="124"/>
    </location>
</feature>
<dbReference type="InterPro" id="IPR033122">
    <property type="entry name" value="LETM1-like_RBD"/>
</dbReference>
<comment type="caution">
    <text evidence="4">The sequence shown here is derived from an EMBL/GenBank/DDBJ whole genome shotgun (WGS) entry which is preliminary data.</text>
</comment>
<sequence>MSASLSQDSRDQNLNQDSPIKSLAIPPIPSGGPTSANADTNMIKGFVQGIGATLTKGRRATTQLWTNYNLVKDIRSRYKSDATSVSYNEFSLMQRGVEDRWKVLNVMSLMFFASDVAPYALMFYPTMLPSTFSSRFYVPAEGEETQTGPSPAYIQELVQSDLNRAHAVVESMLSLERSCVKPSFLEGLNPFGKSASQKKMSSLRSVSQIVKNMMHLKPQNALAELEQFAFHPDPTSRKVQRFAHAPKPLISGLAKCNNVGVGPIPLPNFMLRAQLVKHMDKLESYDSYLLSQLSKSPDFLDTLSASCIIELGSDRCVLSTSHSVRDVREGVRTWLENAGRQEGYEGVVVEEGRRFVKVLGKAIMLGVNCVQGVREERGESELVREMFRGGK</sequence>
<accession>A0A9W7APG1</accession>
<evidence type="ECO:0000256" key="2">
    <source>
        <dbReference type="SAM" id="Phobius"/>
    </source>
</evidence>
<protein>
    <recommendedName>
        <fullName evidence="3">Letm1 RBD domain-containing protein</fullName>
    </recommendedName>
</protein>
<keyword evidence="2" id="KW-1133">Transmembrane helix</keyword>
<feature type="domain" description="Letm1 RBD" evidence="3">
    <location>
        <begin position="86"/>
        <end position="336"/>
    </location>
</feature>
<name>A0A9W7APG1_9STRA</name>
<dbReference type="GO" id="GO:0043022">
    <property type="term" value="F:ribosome binding"/>
    <property type="evidence" value="ECO:0007669"/>
    <property type="project" value="InterPro"/>
</dbReference>
<keyword evidence="5" id="KW-1185">Reference proteome</keyword>
<dbReference type="EMBL" id="BRXY01000159">
    <property type="protein sequence ID" value="GMH72773.1"/>
    <property type="molecule type" value="Genomic_DNA"/>
</dbReference>
<evidence type="ECO:0000259" key="3">
    <source>
        <dbReference type="Pfam" id="PF07766"/>
    </source>
</evidence>
<evidence type="ECO:0000313" key="5">
    <source>
        <dbReference type="Proteomes" id="UP001165085"/>
    </source>
</evidence>
<dbReference type="AlphaFoldDB" id="A0A9W7APG1"/>
<keyword evidence="2" id="KW-0812">Transmembrane</keyword>
<feature type="compositionally biased region" description="Polar residues" evidence="1">
    <location>
        <begin position="1"/>
        <end position="19"/>
    </location>
</feature>
<feature type="region of interest" description="Disordered" evidence="1">
    <location>
        <begin position="1"/>
        <end position="36"/>
    </location>
</feature>
<gene>
    <name evidence="4" type="ORF">TrST_g12129</name>
</gene>
<dbReference type="OrthoDB" id="199548at2759"/>
<reference evidence="5" key="1">
    <citation type="journal article" date="2023" name="Commun. Biol.">
        <title>Genome analysis of Parmales, the sister group of diatoms, reveals the evolutionary specialization of diatoms from phago-mixotrophs to photoautotrophs.</title>
        <authorList>
            <person name="Ban H."/>
            <person name="Sato S."/>
            <person name="Yoshikawa S."/>
            <person name="Yamada K."/>
            <person name="Nakamura Y."/>
            <person name="Ichinomiya M."/>
            <person name="Sato N."/>
            <person name="Blanc-Mathieu R."/>
            <person name="Endo H."/>
            <person name="Kuwata A."/>
            <person name="Ogata H."/>
        </authorList>
    </citation>
    <scope>NUCLEOTIDE SEQUENCE [LARGE SCALE GENOMIC DNA]</scope>
    <source>
        <strain evidence="5">NIES 3701</strain>
    </source>
</reference>
<keyword evidence="2" id="KW-0472">Membrane</keyword>
<dbReference type="Proteomes" id="UP001165085">
    <property type="component" value="Unassembled WGS sequence"/>
</dbReference>
<evidence type="ECO:0000256" key="1">
    <source>
        <dbReference type="SAM" id="MobiDB-lite"/>
    </source>
</evidence>
<dbReference type="Pfam" id="PF07766">
    <property type="entry name" value="LETM1_RBD"/>
    <property type="match status" value="1"/>
</dbReference>
<proteinExistence type="predicted"/>
<organism evidence="4 5">
    <name type="scientific">Triparma strigata</name>
    <dbReference type="NCBI Taxonomy" id="1606541"/>
    <lineage>
        <taxon>Eukaryota</taxon>
        <taxon>Sar</taxon>
        <taxon>Stramenopiles</taxon>
        <taxon>Ochrophyta</taxon>
        <taxon>Bolidophyceae</taxon>
        <taxon>Parmales</taxon>
        <taxon>Triparmaceae</taxon>
        <taxon>Triparma</taxon>
    </lineage>
</organism>
<evidence type="ECO:0000313" key="4">
    <source>
        <dbReference type="EMBL" id="GMH72773.1"/>
    </source>
</evidence>